<keyword evidence="3" id="KW-1185">Reference proteome</keyword>
<proteinExistence type="predicted"/>
<reference evidence="2 3" key="1">
    <citation type="submission" date="2017-03" db="EMBL/GenBank/DDBJ databases">
        <title>Sulfur activation and transportation mechanism of thermophilic Archaea Acidianus manzaensis YN-25.</title>
        <authorList>
            <person name="Ma Y."/>
            <person name="Yang Y."/>
            <person name="Xia J."/>
        </authorList>
    </citation>
    <scope>NUCLEOTIDE SEQUENCE [LARGE SCALE GENOMIC DNA]</scope>
    <source>
        <strain evidence="2 3">YN-25</strain>
    </source>
</reference>
<dbReference type="GeneID" id="41590103"/>
<accession>A0A1W6JYH2</accession>
<keyword evidence="1" id="KW-0812">Transmembrane</keyword>
<keyword evidence="1" id="KW-0472">Membrane</keyword>
<dbReference type="STRING" id="282676.B6F84_04245"/>
<dbReference type="Proteomes" id="UP000193404">
    <property type="component" value="Chromosome"/>
</dbReference>
<feature type="transmembrane region" description="Helical" evidence="1">
    <location>
        <begin position="9"/>
        <end position="32"/>
    </location>
</feature>
<evidence type="ECO:0008006" key="4">
    <source>
        <dbReference type="Google" id="ProtNLM"/>
    </source>
</evidence>
<gene>
    <name evidence="2" type="ORF">B6F84_04245</name>
</gene>
<organism evidence="2 3">
    <name type="scientific">Acidianus manzaensis</name>
    <dbReference type="NCBI Taxonomy" id="282676"/>
    <lineage>
        <taxon>Archaea</taxon>
        <taxon>Thermoproteota</taxon>
        <taxon>Thermoprotei</taxon>
        <taxon>Sulfolobales</taxon>
        <taxon>Sulfolobaceae</taxon>
        <taxon>Acidianus</taxon>
    </lineage>
</organism>
<name>A0A1W6JYH2_9CREN</name>
<dbReference type="OrthoDB" id="381462at2157"/>
<dbReference type="KEGG" id="aman:B6F84_04245"/>
<evidence type="ECO:0000256" key="1">
    <source>
        <dbReference type="SAM" id="Phobius"/>
    </source>
</evidence>
<feature type="transmembrane region" description="Helical" evidence="1">
    <location>
        <begin position="84"/>
        <end position="102"/>
    </location>
</feature>
<dbReference type="RefSeq" id="WP_148691081.1">
    <property type="nucleotide sequence ID" value="NZ_CP020477.1"/>
</dbReference>
<protein>
    <recommendedName>
        <fullName evidence="4">Succinate dehydrogenase</fullName>
    </recommendedName>
</protein>
<feature type="transmembrane region" description="Helical" evidence="1">
    <location>
        <begin position="52"/>
        <end position="72"/>
    </location>
</feature>
<dbReference type="EMBL" id="CP020477">
    <property type="protein sequence ID" value="ARM75319.1"/>
    <property type="molecule type" value="Genomic_DNA"/>
</dbReference>
<evidence type="ECO:0000313" key="2">
    <source>
        <dbReference type="EMBL" id="ARM75319.1"/>
    </source>
</evidence>
<dbReference type="AlphaFoldDB" id="A0A1W6JYH2"/>
<keyword evidence="1" id="KW-1133">Transmembrane helix</keyword>
<sequence length="103" mass="11998">MNEAKIRLIFYIFGILASIFLAIHLSMLFITPMNFTTRTSTRVINNELVNKWYVTSLLLLLVFSYSHATLGLRRTLHSTKFSKYIITLLWISLLVLIYIIIIS</sequence>
<evidence type="ECO:0000313" key="3">
    <source>
        <dbReference type="Proteomes" id="UP000193404"/>
    </source>
</evidence>